<dbReference type="InterPro" id="IPR036955">
    <property type="entry name" value="AP2/ERF_dom_sf"/>
</dbReference>
<keyword evidence="3" id="KW-0238">DNA-binding</keyword>
<dbReference type="Proteomes" id="UP000287651">
    <property type="component" value="Unassembled WGS sequence"/>
</dbReference>
<dbReference type="InterPro" id="IPR001471">
    <property type="entry name" value="AP2/ERF_dom"/>
</dbReference>
<dbReference type="PANTHER" id="PTHR32467:SF241">
    <property type="entry name" value="OS01G0899800 PROTEIN"/>
    <property type="match status" value="1"/>
</dbReference>
<dbReference type="GO" id="GO:0005634">
    <property type="term" value="C:nucleus"/>
    <property type="evidence" value="ECO:0007669"/>
    <property type="project" value="UniProtKB-SubCell"/>
</dbReference>
<evidence type="ECO:0000256" key="5">
    <source>
        <dbReference type="ARBA" id="ARBA00023242"/>
    </source>
</evidence>
<keyword evidence="5" id="KW-0539">Nucleus</keyword>
<evidence type="ECO:0000256" key="4">
    <source>
        <dbReference type="ARBA" id="ARBA00023163"/>
    </source>
</evidence>
<feature type="region of interest" description="Disordered" evidence="7">
    <location>
        <begin position="65"/>
        <end position="84"/>
    </location>
</feature>
<reference evidence="9 10" key="1">
    <citation type="journal article" date="2014" name="Agronomy (Basel)">
        <title>A Draft Genome Sequence for Ensete ventricosum, the Drought-Tolerant Tree Against Hunger.</title>
        <authorList>
            <person name="Harrison J."/>
            <person name="Moore K.A."/>
            <person name="Paszkiewicz K."/>
            <person name="Jones T."/>
            <person name="Grant M."/>
            <person name="Ambacheew D."/>
            <person name="Muzemil S."/>
            <person name="Studholme D.J."/>
        </authorList>
    </citation>
    <scope>NUCLEOTIDE SEQUENCE [LARGE SCALE GENOMIC DNA]</scope>
</reference>
<evidence type="ECO:0000256" key="2">
    <source>
        <dbReference type="ARBA" id="ARBA00023015"/>
    </source>
</evidence>
<evidence type="ECO:0000256" key="1">
    <source>
        <dbReference type="ARBA" id="ARBA00004123"/>
    </source>
</evidence>
<sequence length="406" mass="43117">MLVGSNSSRNNVVEDEPKLEDFLGDACGSRGMYIFSDTSSVTSSARDGALTSNPIGVSTMKTWLRSQPSPHQQTNNSGSDTAGATTGQASVVLSMSMSTGSQSGSALPLLATEVSCGAITPIAYDVKLSGIDGQVDMRLIYGITAAEEKDRHARVDKVHQLASFAIPLVLIDGFVGGYDREEKAARAYDLAALKYWGPTTTTNFPVCYCTQEEAAEAYDVAAIRFRGLSAVTNFDMSRYDVKSILESDTVCGTGKRLRDAASEHAGRRSIAFHRPQPLELSGLPCKQEEDAVVAAAHGLGGLHQLHLGTNTHSFFQPNSGLHHLVSVDSSWLEHSTGSNSVTYNGDMAGSGGSYQGGEKTFYLSQQPPSGNATWTPASAQAMAWRSNCMAAAVGHGTPLFTVWDDA</sequence>
<dbReference type="PROSITE" id="PS51032">
    <property type="entry name" value="AP2_ERF"/>
    <property type="match status" value="2"/>
</dbReference>
<evidence type="ECO:0000259" key="8">
    <source>
        <dbReference type="PROSITE" id="PS51032"/>
    </source>
</evidence>
<name>A0A426XNJ7_ENSVE</name>
<feature type="domain" description="AP2/ERF" evidence="8">
    <location>
        <begin position="208"/>
        <end position="235"/>
    </location>
</feature>
<keyword evidence="2" id="KW-0805">Transcription regulation</keyword>
<keyword evidence="4" id="KW-0804">Transcription</keyword>
<dbReference type="AlphaFoldDB" id="A0A426XNJ7"/>
<organism evidence="9 10">
    <name type="scientific">Ensete ventricosum</name>
    <name type="common">Abyssinian banana</name>
    <name type="synonym">Musa ensete</name>
    <dbReference type="NCBI Taxonomy" id="4639"/>
    <lineage>
        <taxon>Eukaryota</taxon>
        <taxon>Viridiplantae</taxon>
        <taxon>Streptophyta</taxon>
        <taxon>Embryophyta</taxon>
        <taxon>Tracheophyta</taxon>
        <taxon>Spermatophyta</taxon>
        <taxon>Magnoliopsida</taxon>
        <taxon>Liliopsida</taxon>
        <taxon>Zingiberales</taxon>
        <taxon>Musaceae</taxon>
        <taxon>Ensete</taxon>
    </lineage>
</organism>
<evidence type="ECO:0000313" key="9">
    <source>
        <dbReference type="EMBL" id="RRT40995.1"/>
    </source>
</evidence>
<protein>
    <recommendedName>
        <fullName evidence="8">AP2/ERF domain-containing protein</fullName>
    </recommendedName>
</protein>
<dbReference type="SUPFAM" id="SSF54171">
    <property type="entry name" value="DNA-binding domain"/>
    <property type="match status" value="2"/>
</dbReference>
<comment type="subcellular location">
    <subcellularLocation>
        <location evidence="1">Nucleus</location>
    </subcellularLocation>
</comment>
<evidence type="ECO:0000256" key="3">
    <source>
        <dbReference type="ARBA" id="ARBA00023125"/>
    </source>
</evidence>
<accession>A0A426XNJ7</accession>
<dbReference type="GO" id="GO:0003677">
    <property type="term" value="F:DNA binding"/>
    <property type="evidence" value="ECO:0007669"/>
    <property type="project" value="UniProtKB-KW"/>
</dbReference>
<dbReference type="GO" id="GO:0003700">
    <property type="term" value="F:DNA-binding transcription factor activity"/>
    <property type="evidence" value="ECO:0007669"/>
    <property type="project" value="InterPro"/>
</dbReference>
<dbReference type="SMART" id="SM00380">
    <property type="entry name" value="AP2"/>
    <property type="match status" value="1"/>
</dbReference>
<dbReference type="EMBL" id="AMZH03018937">
    <property type="protein sequence ID" value="RRT40995.1"/>
    <property type="molecule type" value="Genomic_DNA"/>
</dbReference>
<evidence type="ECO:0000256" key="6">
    <source>
        <dbReference type="ARBA" id="ARBA00037973"/>
    </source>
</evidence>
<dbReference type="Gene3D" id="3.30.730.10">
    <property type="entry name" value="AP2/ERF domain"/>
    <property type="match status" value="2"/>
</dbReference>
<evidence type="ECO:0000256" key="7">
    <source>
        <dbReference type="SAM" id="MobiDB-lite"/>
    </source>
</evidence>
<evidence type="ECO:0000313" key="10">
    <source>
        <dbReference type="Proteomes" id="UP000287651"/>
    </source>
</evidence>
<feature type="domain" description="AP2/ERF" evidence="8">
    <location>
        <begin position="127"/>
        <end position="205"/>
    </location>
</feature>
<comment type="similarity">
    <text evidence="6">Belongs to the AP2/ERF transcription factor family. AP2 subfamily.</text>
</comment>
<dbReference type="InterPro" id="IPR016177">
    <property type="entry name" value="DNA-bd_dom_sf"/>
</dbReference>
<gene>
    <name evidence="9" type="ORF">B296_00039903</name>
</gene>
<proteinExistence type="inferred from homology"/>
<dbReference type="PANTHER" id="PTHR32467">
    <property type="entry name" value="AP2-LIKE ETHYLENE-RESPONSIVE TRANSCRIPTION FACTOR"/>
    <property type="match status" value="1"/>
</dbReference>
<comment type="caution">
    <text evidence="9">The sequence shown here is derived from an EMBL/GenBank/DDBJ whole genome shotgun (WGS) entry which is preliminary data.</text>
</comment>